<keyword evidence="2" id="KW-0808">Transferase</keyword>
<keyword evidence="3" id="KW-1185">Reference proteome</keyword>
<dbReference type="Proteomes" id="UP000011615">
    <property type="component" value="Unassembled WGS sequence"/>
</dbReference>
<feature type="domain" description="Glycosyl transferase family 1" evidence="1">
    <location>
        <begin position="210"/>
        <end position="330"/>
    </location>
</feature>
<organism evidence="2 3">
    <name type="scientific">Natrinema limicola JCM 13563</name>
    <dbReference type="NCBI Taxonomy" id="1230457"/>
    <lineage>
        <taxon>Archaea</taxon>
        <taxon>Methanobacteriati</taxon>
        <taxon>Methanobacteriota</taxon>
        <taxon>Stenosarchaea group</taxon>
        <taxon>Halobacteria</taxon>
        <taxon>Halobacteriales</taxon>
        <taxon>Natrialbaceae</taxon>
        <taxon>Natrinema</taxon>
    </lineage>
</organism>
<dbReference type="STRING" id="1230457.C476_14738"/>
<dbReference type="Pfam" id="PF00534">
    <property type="entry name" value="Glycos_transf_1"/>
    <property type="match status" value="1"/>
</dbReference>
<dbReference type="GO" id="GO:0016757">
    <property type="term" value="F:glycosyltransferase activity"/>
    <property type="evidence" value="ECO:0007669"/>
    <property type="project" value="InterPro"/>
</dbReference>
<evidence type="ECO:0000313" key="2">
    <source>
        <dbReference type="EMBL" id="ELZ17698.1"/>
    </source>
</evidence>
<sequence length="358" mass="39986">MTESEPDRTVLLVSNRRLNENTGRAEKFKTRKKLLAERGWQLEVGYVEPSLTELPIGMRTVVRKARDADVINSVSNPPHLQIAGGIAGRVTGTPWLAEFRDPLVENPDVNLGSPAARIRKQLESYIITHADKVVWYDGIQIADDYFIDTYSDVSNVEQLPPIGFEAEKFNAITPESFEPFTITYAGSFYDGWIEPYGFLRGLDAYIEGANNPNIQAHFYGDWDSDYQHAVSEEGIGDYVQTHSFVPHEEIVGVLKGSDALLYVGGTDPRNSNNLPSKLYDYIGARQPILALVDPNFRVAEVIRDYGLGIVAHPENTEEIHKAITRLVNGEFNFEPASATEFTRERSSAAYIEALEAIS</sequence>
<reference evidence="2 3" key="1">
    <citation type="journal article" date="2014" name="PLoS Genet.">
        <title>Phylogenetically driven sequencing of extremely halophilic archaea reveals strategies for static and dynamic osmo-response.</title>
        <authorList>
            <person name="Becker E.A."/>
            <person name="Seitzer P.M."/>
            <person name="Tritt A."/>
            <person name="Larsen D."/>
            <person name="Krusor M."/>
            <person name="Yao A.I."/>
            <person name="Wu D."/>
            <person name="Madern D."/>
            <person name="Eisen J.A."/>
            <person name="Darling A.E."/>
            <person name="Facciotti M.T."/>
        </authorList>
    </citation>
    <scope>NUCLEOTIDE SEQUENCE [LARGE SCALE GENOMIC DNA]</scope>
    <source>
        <strain evidence="2 3">JCM 13563</strain>
    </source>
</reference>
<proteinExistence type="predicted"/>
<dbReference type="SUPFAM" id="SSF53756">
    <property type="entry name" value="UDP-Glycosyltransferase/glycogen phosphorylase"/>
    <property type="match status" value="1"/>
</dbReference>
<dbReference type="PATRIC" id="fig|1230457.4.peg.2960"/>
<comment type="caution">
    <text evidence="2">The sequence shown here is derived from an EMBL/GenBank/DDBJ whole genome shotgun (WGS) entry which is preliminary data.</text>
</comment>
<dbReference type="EMBL" id="AOIT01000056">
    <property type="protein sequence ID" value="ELZ17698.1"/>
    <property type="molecule type" value="Genomic_DNA"/>
</dbReference>
<dbReference type="InterPro" id="IPR001296">
    <property type="entry name" value="Glyco_trans_1"/>
</dbReference>
<evidence type="ECO:0000313" key="3">
    <source>
        <dbReference type="Proteomes" id="UP000011615"/>
    </source>
</evidence>
<protein>
    <submittedName>
        <fullName evidence="2">Group 1 glycosyl transferase</fullName>
    </submittedName>
</protein>
<dbReference type="Gene3D" id="3.40.50.2000">
    <property type="entry name" value="Glycogen Phosphorylase B"/>
    <property type="match status" value="1"/>
</dbReference>
<dbReference type="AlphaFoldDB" id="M0C4V7"/>
<dbReference type="RefSeq" id="WP_008014262.1">
    <property type="nucleotide sequence ID" value="NZ_AOIT01000056.1"/>
</dbReference>
<dbReference type="OrthoDB" id="132546at2157"/>
<dbReference type="eggNOG" id="arCOG01406">
    <property type="taxonomic scope" value="Archaea"/>
</dbReference>
<evidence type="ECO:0000259" key="1">
    <source>
        <dbReference type="Pfam" id="PF00534"/>
    </source>
</evidence>
<name>M0C4V7_9EURY</name>
<accession>M0C4V7</accession>
<gene>
    <name evidence="2" type="ORF">C476_14738</name>
</gene>